<organism evidence="4 5">
    <name type="scientific">Aspergillus oryzae</name>
    <name type="common">Yellow koji mold</name>
    <dbReference type="NCBI Taxonomy" id="5062"/>
    <lineage>
        <taxon>Eukaryota</taxon>
        <taxon>Fungi</taxon>
        <taxon>Dikarya</taxon>
        <taxon>Ascomycota</taxon>
        <taxon>Pezizomycotina</taxon>
        <taxon>Eurotiomycetes</taxon>
        <taxon>Eurotiomycetidae</taxon>
        <taxon>Eurotiales</taxon>
        <taxon>Aspergillaceae</taxon>
        <taxon>Aspergillus</taxon>
        <taxon>Aspergillus subgen. Circumdati</taxon>
    </lineage>
</organism>
<dbReference type="GO" id="GO:0044550">
    <property type="term" value="P:secondary metabolite biosynthetic process"/>
    <property type="evidence" value="ECO:0007669"/>
    <property type="project" value="TreeGrafter"/>
</dbReference>
<keyword evidence="2" id="KW-0597">Phosphoprotein</keyword>
<protein>
    <submittedName>
        <fullName evidence="4">Unnamed protein product</fullName>
    </submittedName>
</protein>
<dbReference type="Proteomes" id="UP001165205">
    <property type="component" value="Unassembled WGS sequence"/>
</dbReference>
<evidence type="ECO:0000313" key="4">
    <source>
        <dbReference type="EMBL" id="GMG33127.1"/>
    </source>
</evidence>
<name>A0AAN4YLF8_ASPOZ</name>
<dbReference type="SUPFAM" id="SSF53901">
    <property type="entry name" value="Thiolase-like"/>
    <property type="match status" value="1"/>
</dbReference>
<dbReference type="InterPro" id="IPR020841">
    <property type="entry name" value="PKS_Beta-ketoAc_synthase_dom"/>
</dbReference>
<accession>A0AAN4YLF8</accession>
<dbReference type="InterPro" id="IPR032088">
    <property type="entry name" value="SAT"/>
</dbReference>
<dbReference type="Pfam" id="PF00109">
    <property type="entry name" value="ketoacyl-synt"/>
    <property type="match status" value="1"/>
</dbReference>
<dbReference type="Pfam" id="PF16073">
    <property type="entry name" value="SAT"/>
    <property type="match status" value="1"/>
</dbReference>
<gene>
    <name evidence="4" type="ORF">Aory04_000870800</name>
</gene>
<dbReference type="PANTHER" id="PTHR43775:SF40">
    <property type="entry name" value="NORSOLORINIC ACID SYNTHASE STCA"/>
    <property type="match status" value="1"/>
</dbReference>
<evidence type="ECO:0000313" key="5">
    <source>
        <dbReference type="Proteomes" id="UP001165205"/>
    </source>
</evidence>
<evidence type="ECO:0000256" key="2">
    <source>
        <dbReference type="ARBA" id="ARBA00022553"/>
    </source>
</evidence>
<dbReference type="PROSITE" id="PS52004">
    <property type="entry name" value="KS3_2"/>
    <property type="match status" value="1"/>
</dbReference>
<dbReference type="AlphaFoldDB" id="A0AAN4YLF8"/>
<dbReference type="SMART" id="SM00825">
    <property type="entry name" value="PKS_KS"/>
    <property type="match status" value="1"/>
</dbReference>
<evidence type="ECO:0000256" key="1">
    <source>
        <dbReference type="ARBA" id="ARBA00022450"/>
    </source>
</evidence>
<dbReference type="InterPro" id="IPR050091">
    <property type="entry name" value="PKS_NRPS_Biosynth_Enz"/>
</dbReference>
<feature type="domain" description="Ketosynthase family 3 (KS3)" evidence="3">
    <location>
        <begin position="238"/>
        <end position="378"/>
    </location>
</feature>
<dbReference type="GO" id="GO:0006633">
    <property type="term" value="P:fatty acid biosynthetic process"/>
    <property type="evidence" value="ECO:0007669"/>
    <property type="project" value="TreeGrafter"/>
</dbReference>
<dbReference type="Gene3D" id="3.40.47.10">
    <property type="match status" value="1"/>
</dbReference>
<sequence length="378" mass="41370">MVVEERKQIIVFGDLTCDSVAGLRTLVTVKDNPLLISFFERVTSGLREEIGLLPFSQRQRFIRFTTFEELLARVQRSTCPHPALEKALALLIAFRAGLFVADVRDRLEPQTGAPLAWSVLIPGLDGDTASLTLQNILSSITGQSIQVDTFGALIDYALNAILREPLRLDRIVSSLGEALLSDSPIRGCTILPIATVIGQSLAAALRKHGAPDITVDPCMNSSIAVRDDRTSTTGHLGHSKLAIIGYSGRFPDANNNEEFWQLLHEGRDVASITPSNRWDVKTHVDPTLKKKNTMGTPYGCWLKEPGLFDAKFFALSPREAPQVDPAQRLALMTAYEAMEFAGLVPDSTPSSQSDRIGVFYGTTSNDWGETNSSQNVDT</sequence>
<dbReference type="InterPro" id="IPR014030">
    <property type="entry name" value="Ketoacyl_synth_N"/>
</dbReference>
<comment type="caution">
    <text evidence="4">The sequence shown here is derived from an EMBL/GenBank/DDBJ whole genome shotgun (WGS) entry which is preliminary data.</text>
</comment>
<evidence type="ECO:0000259" key="3">
    <source>
        <dbReference type="PROSITE" id="PS52004"/>
    </source>
</evidence>
<dbReference type="InterPro" id="IPR016039">
    <property type="entry name" value="Thiolase-like"/>
</dbReference>
<dbReference type="GO" id="GO:0004312">
    <property type="term" value="F:fatty acid synthase activity"/>
    <property type="evidence" value="ECO:0007669"/>
    <property type="project" value="TreeGrafter"/>
</dbReference>
<keyword evidence="1" id="KW-0596">Phosphopantetheine</keyword>
<proteinExistence type="predicted"/>
<dbReference type="EMBL" id="BSYA01000112">
    <property type="protein sequence ID" value="GMG33127.1"/>
    <property type="molecule type" value="Genomic_DNA"/>
</dbReference>
<reference evidence="4" key="1">
    <citation type="submission" date="2023-04" db="EMBL/GenBank/DDBJ databases">
        <title>Aspergillus oryzae NBRC 4228.</title>
        <authorList>
            <person name="Ichikawa N."/>
            <person name="Sato H."/>
            <person name="Tonouchi N."/>
        </authorList>
    </citation>
    <scope>NUCLEOTIDE SEQUENCE</scope>
    <source>
        <strain evidence="4">NBRC 4228</strain>
    </source>
</reference>
<dbReference type="PANTHER" id="PTHR43775">
    <property type="entry name" value="FATTY ACID SYNTHASE"/>
    <property type="match status" value="1"/>
</dbReference>